<dbReference type="InterPro" id="IPR000782">
    <property type="entry name" value="FAS1_domain"/>
</dbReference>
<dbReference type="GO" id="GO:0016236">
    <property type="term" value="P:macroautophagy"/>
    <property type="evidence" value="ECO:0007669"/>
    <property type="project" value="TreeGrafter"/>
</dbReference>
<dbReference type="InterPro" id="IPR050904">
    <property type="entry name" value="Adhesion/Biosynth-related"/>
</dbReference>
<dbReference type="GO" id="GO:0005615">
    <property type="term" value="C:extracellular space"/>
    <property type="evidence" value="ECO:0007669"/>
    <property type="project" value="TreeGrafter"/>
</dbReference>
<keyword evidence="1" id="KW-0812">Transmembrane</keyword>
<feature type="domain" description="FAS1" evidence="3">
    <location>
        <begin position="501"/>
        <end position="644"/>
    </location>
</feature>
<keyword evidence="2" id="KW-0732">Signal</keyword>
<dbReference type="InParanoid" id="A0A0D0D911"/>
<dbReference type="EMBL" id="KN827246">
    <property type="protein sequence ID" value="KIK76899.1"/>
    <property type="molecule type" value="Genomic_DNA"/>
</dbReference>
<proteinExistence type="predicted"/>
<dbReference type="AlphaFoldDB" id="A0A0D0D911"/>
<dbReference type="FunCoup" id="A0A0D0D911">
    <property type="interactions" value="20"/>
</dbReference>
<accession>A0A0D0D911</accession>
<dbReference type="PANTHER" id="PTHR10900:SF77">
    <property type="entry name" value="FI19380P1"/>
    <property type="match status" value="1"/>
</dbReference>
<feature type="domain" description="FAS1" evidence="3">
    <location>
        <begin position="33"/>
        <end position="212"/>
    </location>
</feature>
<dbReference type="GO" id="GO:0000329">
    <property type="term" value="C:fungal-type vacuole membrane"/>
    <property type="evidence" value="ECO:0007669"/>
    <property type="project" value="TreeGrafter"/>
</dbReference>
<dbReference type="SUPFAM" id="SSF82153">
    <property type="entry name" value="FAS1 domain"/>
    <property type="match status" value="5"/>
</dbReference>
<evidence type="ECO:0000313" key="4">
    <source>
        <dbReference type="EMBL" id="KIK76899.1"/>
    </source>
</evidence>
<organism evidence="4 5">
    <name type="scientific">Paxillus rubicundulus Ve08.2h10</name>
    <dbReference type="NCBI Taxonomy" id="930991"/>
    <lineage>
        <taxon>Eukaryota</taxon>
        <taxon>Fungi</taxon>
        <taxon>Dikarya</taxon>
        <taxon>Basidiomycota</taxon>
        <taxon>Agaricomycotina</taxon>
        <taxon>Agaricomycetes</taxon>
        <taxon>Agaricomycetidae</taxon>
        <taxon>Boletales</taxon>
        <taxon>Paxilineae</taxon>
        <taxon>Paxillaceae</taxon>
        <taxon>Paxillus</taxon>
    </lineage>
</organism>
<feature type="domain" description="FAS1" evidence="3">
    <location>
        <begin position="354"/>
        <end position="498"/>
    </location>
</feature>
<dbReference type="PANTHER" id="PTHR10900">
    <property type="entry name" value="PERIOSTIN-RELATED"/>
    <property type="match status" value="1"/>
</dbReference>
<dbReference type="PROSITE" id="PS50213">
    <property type="entry name" value="FAS1"/>
    <property type="match status" value="4"/>
</dbReference>
<gene>
    <name evidence="4" type="ORF">PAXRUDRAFT_835187</name>
</gene>
<dbReference type="HOGENOM" id="CLU_003373_0_0_1"/>
<keyword evidence="1" id="KW-0472">Membrane</keyword>
<evidence type="ECO:0000313" key="5">
    <source>
        <dbReference type="Proteomes" id="UP000054538"/>
    </source>
</evidence>
<name>A0A0D0D911_9AGAM</name>
<sequence>MRLWVCIPLSLLALISSTSTSQIPWHSQPGIQSVTLLDILNADEDYTLLLSLLQRARLIPTLNKLNGSTLFAPTNDAVKRHSSKNSLWKNLLMGRDSLVPDNVQGQLRQQLFYHLLNYSVDELPEDSTTQTLKTLHFPKIEVDPPTHERPPSSPWFPIPDGLLGGEPQRLRFTSRDGSAWVGTDTFGNGGVEVVKEKVEATNGVVYGISAVLEPPPDLERVVTSEKSLSCYKRVLTPEIGEFLNSTAELTIFMPVDSAWESLDPLERLYLETDFATDDLRRILDMHTVLGEGVKWSESFQSSTELTTRYGSSLDIAVSPEGTTISGAKLVQPDVYASNGVLHLVSSFLIPPGALQLTPEKYLLALNCTSFVSLIHSVNLAHLINNTDTQYTILAPKNDVLSLSIHGLPKSGSKDLKRMLQYHFLPGLWKPKKLDNEMLLETELHELGLDDGRQVMLVEVNDGEKINTESRYITFGGAGVSGEYVEANNTIIYFISRPLDPPVDPLQTALPSLDLSTFLAAIFSTTLADVIKKMARTTFLIPQNSAFKRLGLLVSDHLLAASSKQDLENVVLHHIIDSVEYTKNFVNGSQRTFATLEGSDLQLERTDDGSIIISASGGWADMKGTLYPQNMLTETGVIHKVSDLMIPRSVELNIGKLMKAGKATTMTNMMAKAGFDWILDGTPPPEGSEWADRGLGGTSWTLLCPTEDAFKRHNITRLFENLERLRNIVNQHLIPTPSSPPASRSVSIMDVLSINRPWLFDELGTYPTLLSPTSAYGDIVFKKLEDTSTDEYMVGIKNAWGTNGKADWARVSNWGRTTTGSGTGGVIQIDRLLIPYEPSWWIEYRKPFLVGVVGVFIICLFFYGVHLVWKRDTTEATYEPVGGFERDGDSDDGRMQLRQ</sequence>
<evidence type="ECO:0000256" key="2">
    <source>
        <dbReference type="SAM" id="SignalP"/>
    </source>
</evidence>
<feature type="transmembrane region" description="Helical" evidence="1">
    <location>
        <begin position="847"/>
        <end position="868"/>
    </location>
</feature>
<evidence type="ECO:0000256" key="1">
    <source>
        <dbReference type="SAM" id="Phobius"/>
    </source>
</evidence>
<dbReference type="InterPro" id="IPR036378">
    <property type="entry name" value="FAS1_dom_sf"/>
</dbReference>
<feature type="domain" description="FAS1" evidence="3">
    <location>
        <begin position="215"/>
        <end position="348"/>
    </location>
</feature>
<dbReference type="SMART" id="SM00554">
    <property type="entry name" value="FAS1"/>
    <property type="match status" value="5"/>
</dbReference>
<feature type="signal peptide" evidence="2">
    <location>
        <begin position="1"/>
        <end position="20"/>
    </location>
</feature>
<dbReference type="OrthoDB" id="14252at2759"/>
<reference evidence="4 5" key="1">
    <citation type="submission" date="2014-04" db="EMBL/GenBank/DDBJ databases">
        <authorList>
            <consortium name="DOE Joint Genome Institute"/>
            <person name="Kuo A."/>
            <person name="Kohler A."/>
            <person name="Jargeat P."/>
            <person name="Nagy L.G."/>
            <person name="Floudas D."/>
            <person name="Copeland A."/>
            <person name="Barry K.W."/>
            <person name="Cichocki N."/>
            <person name="Veneault-Fourrey C."/>
            <person name="LaButti K."/>
            <person name="Lindquist E.A."/>
            <person name="Lipzen A."/>
            <person name="Lundell T."/>
            <person name="Morin E."/>
            <person name="Murat C."/>
            <person name="Sun H."/>
            <person name="Tunlid A."/>
            <person name="Henrissat B."/>
            <person name="Grigoriev I.V."/>
            <person name="Hibbett D.S."/>
            <person name="Martin F."/>
            <person name="Nordberg H.P."/>
            <person name="Cantor M.N."/>
            <person name="Hua S.X."/>
        </authorList>
    </citation>
    <scope>NUCLEOTIDE SEQUENCE [LARGE SCALE GENOMIC DNA]</scope>
    <source>
        <strain evidence="4 5">Ve08.2h10</strain>
    </source>
</reference>
<keyword evidence="1" id="KW-1133">Transmembrane helix</keyword>
<dbReference type="Gene3D" id="2.30.180.10">
    <property type="entry name" value="FAS1 domain"/>
    <property type="match status" value="5"/>
</dbReference>
<keyword evidence="5" id="KW-1185">Reference proteome</keyword>
<dbReference type="Pfam" id="PF02469">
    <property type="entry name" value="Fasciclin"/>
    <property type="match status" value="4"/>
</dbReference>
<evidence type="ECO:0000259" key="3">
    <source>
        <dbReference type="PROSITE" id="PS50213"/>
    </source>
</evidence>
<reference evidence="5" key="2">
    <citation type="submission" date="2015-01" db="EMBL/GenBank/DDBJ databases">
        <title>Evolutionary Origins and Diversification of the Mycorrhizal Mutualists.</title>
        <authorList>
            <consortium name="DOE Joint Genome Institute"/>
            <consortium name="Mycorrhizal Genomics Consortium"/>
            <person name="Kohler A."/>
            <person name="Kuo A."/>
            <person name="Nagy L.G."/>
            <person name="Floudas D."/>
            <person name="Copeland A."/>
            <person name="Barry K.W."/>
            <person name="Cichocki N."/>
            <person name="Veneault-Fourrey C."/>
            <person name="LaButti K."/>
            <person name="Lindquist E.A."/>
            <person name="Lipzen A."/>
            <person name="Lundell T."/>
            <person name="Morin E."/>
            <person name="Murat C."/>
            <person name="Riley R."/>
            <person name="Ohm R."/>
            <person name="Sun H."/>
            <person name="Tunlid A."/>
            <person name="Henrissat B."/>
            <person name="Grigoriev I.V."/>
            <person name="Hibbett D.S."/>
            <person name="Martin F."/>
        </authorList>
    </citation>
    <scope>NUCLEOTIDE SEQUENCE [LARGE SCALE GENOMIC DNA]</scope>
    <source>
        <strain evidence="5">Ve08.2h10</strain>
    </source>
</reference>
<dbReference type="STRING" id="930991.A0A0D0D911"/>
<feature type="chain" id="PRO_5002225680" description="FAS1 domain-containing protein" evidence="2">
    <location>
        <begin position="21"/>
        <end position="898"/>
    </location>
</feature>
<dbReference type="Proteomes" id="UP000054538">
    <property type="component" value="Unassembled WGS sequence"/>
</dbReference>
<protein>
    <recommendedName>
        <fullName evidence="3">FAS1 domain-containing protein</fullName>
    </recommendedName>
</protein>